<evidence type="ECO:0000313" key="10">
    <source>
        <dbReference type="Proteomes" id="UP000507470"/>
    </source>
</evidence>
<organism evidence="9 10">
    <name type="scientific">Mytilus coruscus</name>
    <name type="common">Sea mussel</name>
    <dbReference type="NCBI Taxonomy" id="42192"/>
    <lineage>
        <taxon>Eukaryota</taxon>
        <taxon>Metazoa</taxon>
        <taxon>Spiralia</taxon>
        <taxon>Lophotrochozoa</taxon>
        <taxon>Mollusca</taxon>
        <taxon>Bivalvia</taxon>
        <taxon>Autobranchia</taxon>
        <taxon>Pteriomorphia</taxon>
        <taxon>Mytilida</taxon>
        <taxon>Mytiloidea</taxon>
        <taxon>Mytilidae</taxon>
        <taxon>Mytilinae</taxon>
        <taxon>Mytilus</taxon>
    </lineage>
</organism>
<comment type="cofactor">
    <cofactor evidence="1">
        <name>a divalent metal cation</name>
        <dbReference type="ChEBI" id="CHEBI:60240"/>
    </cofactor>
</comment>
<dbReference type="InterPro" id="IPR045249">
    <property type="entry name" value="HARBI1-like"/>
</dbReference>
<evidence type="ECO:0000256" key="6">
    <source>
        <dbReference type="ARBA" id="ARBA00022801"/>
    </source>
</evidence>
<dbReference type="EMBL" id="CACVKT020008403">
    <property type="protein sequence ID" value="CAC5415318.1"/>
    <property type="molecule type" value="Genomic_DNA"/>
</dbReference>
<keyword evidence="10" id="KW-1185">Reference proteome</keyword>
<accession>A0A6J8E5D5</accession>
<dbReference type="OrthoDB" id="6092384at2759"/>
<dbReference type="GO" id="GO:0004518">
    <property type="term" value="F:nuclease activity"/>
    <property type="evidence" value="ECO:0007669"/>
    <property type="project" value="UniProtKB-KW"/>
</dbReference>
<name>A0A6J8E5D5_MYTCO</name>
<evidence type="ECO:0000259" key="8">
    <source>
        <dbReference type="Pfam" id="PF13359"/>
    </source>
</evidence>
<evidence type="ECO:0000256" key="4">
    <source>
        <dbReference type="ARBA" id="ARBA00022722"/>
    </source>
</evidence>
<evidence type="ECO:0000256" key="7">
    <source>
        <dbReference type="ARBA" id="ARBA00023242"/>
    </source>
</evidence>
<gene>
    <name evidence="9" type="ORF">MCOR_48021</name>
</gene>
<feature type="domain" description="DDE Tnp4" evidence="8">
    <location>
        <begin position="92"/>
        <end position="185"/>
    </location>
</feature>
<dbReference type="PANTHER" id="PTHR22930">
    <property type="match status" value="1"/>
</dbReference>
<evidence type="ECO:0000256" key="3">
    <source>
        <dbReference type="ARBA" id="ARBA00006958"/>
    </source>
</evidence>
<dbReference type="GO" id="GO:0046872">
    <property type="term" value="F:metal ion binding"/>
    <property type="evidence" value="ECO:0007669"/>
    <property type="project" value="UniProtKB-KW"/>
</dbReference>
<sequence length="190" mass="22054">MAARFFYDVQQTHKPRIYREFHGEPYTESEFPARYRFSEESIEVLTNLLYDELKRPTHRIHAIPVTTQIKIALRFMHLVVYATRFPCVIGAVDGTHIRFQAPSHDEYAFVNRKNYHSINVQGICDHEGKFTNIVAKWPGSTHDSFIFRNSDVGIHMDQTHRGFNVDGLLLGDNGYACTPYLMTPYLRPST</sequence>
<keyword evidence="4" id="KW-0540">Nuclease</keyword>
<evidence type="ECO:0000313" key="9">
    <source>
        <dbReference type="EMBL" id="CAC5415318.1"/>
    </source>
</evidence>
<keyword evidence="7" id="KW-0539">Nucleus</keyword>
<reference evidence="9 10" key="1">
    <citation type="submission" date="2020-06" db="EMBL/GenBank/DDBJ databases">
        <authorList>
            <person name="Li R."/>
            <person name="Bekaert M."/>
        </authorList>
    </citation>
    <scope>NUCLEOTIDE SEQUENCE [LARGE SCALE GENOMIC DNA]</scope>
    <source>
        <strain evidence="10">wild</strain>
    </source>
</reference>
<dbReference type="PANTHER" id="PTHR22930:SF289">
    <property type="entry name" value="DDE TNP4 DOMAIN-CONTAINING PROTEIN-RELATED"/>
    <property type="match status" value="1"/>
</dbReference>
<dbReference type="EC" id="3.1.-.-" evidence="9"/>
<keyword evidence="5" id="KW-0479">Metal-binding</keyword>
<evidence type="ECO:0000256" key="5">
    <source>
        <dbReference type="ARBA" id="ARBA00022723"/>
    </source>
</evidence>
<comment type="subcellular location">
    <subcellularLocation>
        <location evidence="2">Nucleus</location>
    </subcellularLocation>
</comment>
<comment type="similarity">
    <text evidence="3">Belongs to the HARBI1 family.</text>
</comment>
<dbReference type="GO" id="GO:0005634">
    <property type="term" value="C:nucleus"/>
    <property type="evidence" value="ECO:0007669"/>
    <property type="project" value="UniProtKB-SubCell"/>
</dbReference>
<dbReference type="GO" id="GO:0016787">
    <property type="term" value="F:hydrolase activity"/>
    <property type="evidence" value="ECO:0007669"/>
    <property type="project" value="UniProtKB-KW"/>
</dbReference>
<dbReference type="InterPro" id="IPR027806">
    <property type="entry name" value="HARBI1_dom"/>
</dbReference>
<dbReference type="Pfam" id="PF13359">
    <property type="entry name" value="DDE_Tnp_4"/>
    <property type="match status" value="1"/>
</dbReference>
<evidence type="ECO:0000256" key="1">
    <source>
        <dbReference type="ARBA" id="ARBA00001968"/>
    </source>
</evidence>
<dbReference type="Proteomes" id="UP000507470">
    <property type="component" value="Unassembled WGS sequence"/>
</dbReference>
<protein>
    <submittedName>
        <fullName evidence="9">HARBI1</fullName>
        <ecNumber evidence="9">3.1.-.-</ecNumber>
    </submittedName>
</protein>
<keyword evidence="6 9" id="KW-0378">Hydrolase</keyword>
<dbReference type="AlphaFoldDB" id="A0A6J8E5D5"/>
<proteinExistence type="inferred from homology"/>
<evidence type="ECO:0000256" key="2">
    <source>
        <dbReference type="ARBA" id="ARBA00004123"/>
    </source>
</evidence>